<evidence type="ECO:0000313" key="4">
    <source>
        <dbReference type="Proteomes" id="UP000001307"/>
    </source>
</evidence>
<dbReference type="EMBL" id="FN653030">
    <property type="protein sequence ID" value="CBY18987.1"/>
    <property type="molecule type" value="Genomic_DNA"/>
</dbReference>
<protein>
    <recommendedName>
        <fullName evidence="5">Small monomeric GTPase</fullName>
    </recommendedName>
</protein>
<accession>E4X958</accession>
<dbReference type="GO" id="GO:0007165">
    <property type="term" value="P:signal transduction"/>
    <property type="evidence" value="ECO:0007669"/>
    <property type="project" value="InterPro"/>
</dbReference>
<dbReference type="PRINTS" id="PR00449">
    <property type="entry name" value="RASTRNSFRMNG"/>
</dbReference>
<dbReference type="Pfam" id="PF00071">
    <property type="entry name" value="Ras"/>
    <property type="match status" value="2"/>
</dbReference>
<dbReference type="GO" id="GO:0016020">
    <property type="term" value="C:membrane"/>
    <property type="evidence" value="ECO:0007669"/>
    <property type="project" value="InterPro"/>
</dbReference>
<proteinExistence type="predicted"/>
<dbReference type="PROSITE" id="PS51421">
    <property type="entry name" value="RAS"/>
    <property type="match status" value="1"/>
</dbReference>
<dbReference type="Proteomes" id="UP000001307">
    <property type="component" value="Unassembled WGS sequence"/>
</dbReference>
<dbReference type="GO" id="GO:0005525">
    <property type="term" value="F:GTP binding"/>
    <property type="evidence" value="ECO:0007669"/>
    <property type="project" value="UniProtKB-KW"/>
</dbReference>
<dbReference type="GO" id="GO:0003924">
    <property type="term" value="F:GTPase activity"/>
    <property type="evidence" value="ECO:0007669"/>
    <property type="project" value="InterPro"/>
</dbReference>
<dbReference type="SMART" id="SM00173">
    <property type="entry name" value="RAS"/>
    <property type="match status" value="1"/>
</dbReference>
<dbReference type="FunFam" id="3.40.50.300:FF:001686">
    <property type="entry name" value="KRAS proto-oncogene, GTPase"/>
    <property type="match status" value="1"/>
</dbReference>
<dbReference type="PROSITE" id="PS51419">
    <property type="entry name" value="RAB"/>
    <property type="match status" value="1"/>
</dbReference>
<evidence type="ECO:0008006" key="5">
    <source>
        <dbReference type="Google" id="ProtNLM"/>
    </source>
</evidence>
<dbReference type="OrthoDB" id="5976022at2759"/>
<keyword evidence="4" id="KW-1185">Reference proteome</keyword>
<evidence type="ECO:0000313" key="3">
    <source>
        <dbReference type="EMBL" id="CBY18987.1"/>
    </source>
</evidence>
<sequence length="181" mass="20418">MQEYKLVVLGTGGVGKSALTVQFVQNIFVERYDPTIEDSYRKQMEVDSYLYMKNGQGFLLVYSITSQATFADLQEIREQILRVKDTDDVPMVLVGNKCDLESERVVGREQGVSLARSWGNCTFMETSAKAKINVSEAFTDLVHQINQIIPPHQAHKVVPFSDPETRPTKAAEIVNQRGYLI</sequence>
<dbReference type="InParanoid" id="E4X958"/>
<name>E4X958_OIKDI</name>
<reference evidence="3" key="1">
    <citation type="journal article" date="2010" name="Science">
        <title>Plasticity of animal genome architecture unmasked by rapid evolution of a pelagic tunicate.</title>
        <authorList>
            <person name="Denoeud F."/>
            <person name="Henriet S."/>
            <person name="Mungpakdee S."/>
            <person name="Aury J.M."/>
            <person name="Da Silva C."/>
            <person name="Brinkmann H."/>
            <person name="Mikhaleva J."/>
            <person name="Olsen L.C."/>
            <person name="Jubin C."/>
            <person name="Canestro C."/>
            <person name="Bouquet J.M."/>
            <person name="Danks G."/>
            <person name="Poulain J."/>
            <person name="Campsteijn C."/>
            <person name="Adamski M."/>
            <person name="Cross I."/>
            <person name="Yadetie F."/>
            <person name="Muffato M."/>
            <person name="Louis A."/>
            <person name="Butcher S."/>
            <person name="Tsagkogeorga G."/>
            <person name="Konrad A."/>
            <person name="Singh S."/>
            <person name="Jensen M.F."/>
            <person name="Cong E.H."/>
            <person name="Eikeseth-Otteraa H."/>
            <person name="Noel B."/>
            <person name="Anthouard V."/>
            <person name="Porcel B.M."/>
            <person name="Kachouri-Lafond R."/>
            <person name="Nishino A."/>
            <person name="Ugolini M."/>
            <person name="Chourrout P."/>
            <person name="Nishida H."/>
            <person name="Aasland R."/>
            <person name="Huzurbazar S."/>
            <person name="Westhof E."/>
            <person name="Delsuc F."/>
            <person name="Lehrach H."/>
            <person name="Reinhardt R."/>
            <person name="Weissenbach J."/>
            <person name="Roy S.W."/>
            <person name="Artiguenave F."/>
            <person name="Postlethwait J.H."/>
            <person name="Manak J.R."/>
            <person name="Thompson E.M."/>
            <person name="Jaillon O."/>
            <person name="Du Pasquier L."/>
            <person name="Boudinot P."/>
            <person name="Liberles D.A."/>
            <person name="Volff J.N."/>
            <person name="Philippe H."/>
            <person name="Lenhard B."/>
            <person name="Roest Crollius H."/>
            <person name="Wincker P."/>
            <person name="Chourrout D."/>
        </authorList>
    </citation>
    <scope>NUCLEOTIDE SEQUENCE [LARGE SCALE GENOMIC DNA]</scope>
</reference>
<gene>
    <name evidence="3" type="ORF">GSOID_T00004405001</name>
</gene>
<dbReference type="InterPro" id="IPR020849">
    <property type="entry name" value="Small_GTPase_Ras-type"/>
</dbReference>
<organism evidence="3">
    <name type="scientific">Oikopleura dioica</name>
    <name type="common">Tunicate</name>
    <dbReference type="NCBI Taxonomy" id="34765"/>
    <lineage>
        <taxon>Eukaryota</taxon>
        <taxon>Metazoa</taxon>
        <taxon>Chordata</taxon>
        <taxon>Tunicata</taxon>
        <taxon>Appendicularia</taxon>
        <taxon>Copelata</taxon>
        <taxon>Oikopleuridae</taxon>
        <taxon>Oikopleura</taxon>
    </lineage>
</organism>
<dbReference type="AlphaFoldDB" id="E4X958"/>
<dbReference type="Gene3D" id="3.40.50.300">
    <property type="entry name" value="P-loop containing nucleotide triphosphate hydrolases"/>
    <property type="match status" value="2"/>
</dbReference>
<evidence type="ECO:0000256" key="1">
    <source>
        <dbReference type="ARBA" id="ARBA00022741"/>
    </source>
</evidence>
<dbReference type="InterPro" id="IPR001806">
    <property type="entry name" value="Small_GTPase"/>
</dbReference>
<evidence type="ECO:0000256" key="2">
    <source>
        <dbReference type="ARBA" id="ARBA00023134"/>
    </source>
</evidence>
<dbReference type="InterPro" id="IPR027417">
    <property type="entry name" value="P-loop_NTPase"/>
</dbReference>
<dbReference type="PANTHER" id="PTHR24070">
    <property type="entry name" value="RAS, DI-RAS, AND RHEB FAMILY MEMBERS OF SMALL GTPASE SUPERFAMILY"/>
    <property type="match status" value="1"/>
</dbReference>
<keyword evidence="2" id="KW-0342">GTP-binding</keyword>
<keyword evidence="1" id="KW-0547">Nucleotide-binding</keyword>
<dbReference type="SUPFAM" id="SSF52540">
    <property type="entry name" value="P-loop containing nucleoside triphosphate hydrolases"/>
    <property type="match status" value="1"/>
</dbReference>
<dbReference type="SMART" id="SM00175">
    <property type="entry name" value="RAB"/>
    <property type="match status" value="1"/>
</dbReference>
<dbReference type="SMART" id="SM00174">
    <property type="entry name" value="RHO"/>
    <property type="match status" value="1"/>
</dbReference>